<organism evidence="1 2">
    <name type="scientific">Alistipes putredinis</name>
    <dbReference type="NCBI Taxonomy" id="28117"/>
    <lineage>
        <taxon>Bacteria</taxon>
        <taxon>Pseudomonadati</taxon>
        <taxon>Bacteroidota</taxon>
        <taxon>Bacteroidia</taxon>
        <taxon>Bacteroidales</taxon>
        <taxon>Rikenellaceae</taxon>
        <taxon>Alistipes</taxon>
    </lineage>
</organism>
<dbReference type="AlphaFoldDB" id="A0A1Q6F8Q0"/>
<accession>A0A1Q6F8Q0</accession>
<name>A0A1Q6F8Q0_9BACT</name>
<sequence>MAVDVELIPAANREENLDFDQFVFLGRADAIAEIGQEVLSAANVIIFVIHLSYIGRIFENFQTSQLMKNRCKILIYR</sequence>
<dbReference type="Proteomes" id="UP000187417">
    <property type="component" value="Unassembled WGS sequence"/>
</dbReference>
<proteinExistence type="predicted"/>
<evidence type="ECO:0000313" key="1">
    <source>
        <dbReference type="EMBL" id="OKY95269.1"/>
    </source>
</evidence>
<comment type="caution">
    <text evidence="1">The sequence shown here is derived from an EMBL/GenBank/DDBJ whole genome shotgun (WGS) entry which is preliminary data.</text>
</comment>
<reference evidence="1 2" key="1">
    <citation type="journal article" date="2016" name="Nat. Biotechnol.">
        <title>Measurement of bacterial replication rates in microbial communities.</title>
        <authorList>
            <person name="Brown C.T."/>
            <person name="Olm M.R."/>
            <person name="Thomas B.C."/>
            <person name="Banfield J.F."/>
        </authorList>
    </citation>
    <scope>NUCLEOTIDE SEQUENCE [LARGE SCALE GENOMIC DNA]</scope>
    <source>
        <strain evidence="1">CAG:67_53_122</strain>
    </source>
</reference>
<protein>
    <submittedName>
        <fullName evidence="1">Uncharacterized protein</fullName>
    </submittedName>
</protein>
<dbReference type="EMBL" id="MNQH01000015">
    <property type="protein sequence ID" value="OKY95269.1"/>
    <property type="molecule type" value="Genomic_DNA"/>
</dbReference>
<evidence type="ECO:0000313" key="2">
    <source>
        <dbReference type="Proteomes" id="UP000187417"/>
    </source>
</evidence>
<gene>
    <name evidence="1" type="ORF">BHV66_04200</name>
</gene>